<dbReference type="GO" id="GO:0005524">
    <property type="term" value="F:ATP binding"/>
    <property type="evidence" value="ECO:0007669"/>
    <property type="project" value="UniProtKB-KW"/>
</dbReference>
<evidence type="ECO:0000259" key="14">
    <source>
        <dbReference type="Pfam" id="PF07714"/>
    </source>
</evidence>
<dbReference type="PANTHER" id="PTHR34590">
    <property type="entry name" value="OS03G0124300 PROTEIN-RELATED"/>
    <property type="match status" value="1"/>
</dbReference>
<feature type="transmembrane region" description="Helical" evidence="13">
    <location>
        <begin position="12"/>
        <end position="33"/>
    </location>
</feature>
<feature type="domain" description="Malectin-like" evidence="15">
    <location>
        <begin position="52"/>
        <end position="429"/>
    </location>
</feature>
<evidence type="ECO:0000313" key="17">
    <source>
        <dbReference type="Proteomes" id="UP000187203"/>
    </source>
</evidence>
<evidence type="ECO:0000256" key="1">
    <source>
        <dbReference type="ARBA" id="ARBA00004479"/>
    </source>
</evidence>
<dbReference type="Pfam" id="PF12819">
    <property type="entry name" value="Malectin_like"/>
    <property type="match status" value="1"/>
</dbReference>
<dbReference type="SUPFAM" id="SSF56112">
    <property type="entry name" value="Protein kinase-like (PK-like)"/>
    <property type="match status" value="1"/>
</dbReference>
<keyword evidence="11" id="KW-0325">Glycoprotein</keyword>
<dbReference type="FunFam" id="2.60.120.430:FF:000003">
    <property type="entry name" value="FERONIA receptor-like kinase"/>
    <property type="match status" value="1"/>
</dbReference>
<dbReference type="STRING" id="93759.A0A1R3FXZ4"/>
<keyword evidence="5" id="KW-0732">Signal</keyword>
<keyword evidence="6" id="KW-0547">Nucleotide-binding</keyword>
<dbReference type="Proteomes" id="UP000187203">
    <property type="component" value="Unassembled WGS sequence"/>
</dbReference>
<dbReference type="GO" id="GO:0004674">
    <property type="term" value="F:protein serine/threonine kinase activity"/>
    <property type="evidence" value="ECO:0007669"/>
    <property type="project" value="UniProtKB-KW"/>
</dbReference>
<evidence type="ECO:0000259" key="15">
    <source>
        <dbReference type="Pfam" id="PF12819"/>
    </source>
</evidence>
<keyword evidence="9 13" id="KW-1133">Transmembrane helix</keyword>
<comment type="subcellular location">
    <subcellularLocation>
        <location evidence="1">Membrane</location>
        <topology evidence="1">Single-pass type I membrane protein</topology>
    </subcellularLocation>
</comment>
<dbReference type="EMBL" id="AWUE01024482">
    <property type="protein sequence ID" value="OMO50610.1"/>
    <property type="molecule type" value="Genomic_DNA"/>
</dbReference>
<comment type="caution">
    <text evidence="16">The sequence shown here is derived from an EMBL/GenBank/DDBJ whole genome shotgun (WGS) entry which is preliminary data.</text>
</comment>
<reference evidence="17" key="1">
    <citation type="submission" date="2013-09" db="EMBL/GenBank/DDBJ databases">
        <title>Corchorus olitorius genome sequencing.</title>
        <authorList>
            <person name="Alam M."/>
            <person name="Haque M.S."/>
            <person name="Islam M.S."/>
            <person name="Emdad E.M."/>
            <person name="Islam M.M."/>
            <person name="Ahmed B."/>
            <person name="Halim A."/>
            <person name="Hossen Q.M.M."/>
            <person name="Hossain M.Z."/>
            <person name="Ahmed R."/>
            <person name="Khan M.M."/>
            <person name="Islam R."/>
            <person name="Rashid M.M."/>
            <person name="Khan S.A."/>
            <person name="Rahman M.S."/>
            <person name="Alam M."/>
            <person name="Yahiya A.S."/>
            <person name="Khan M.S."/>
            <person name="Azam M.S."/>
            <person name="Haque T."/>
            <person name="Lashkar M.Z.H."/>
            <person name="Akhand A.I."/>
            <person name="Morshed G."/>
            <person name="Roy S."/>
            <person name="Uddin K.S."/>
            <person name="Rabeya T."/>
            <person name="Hossain A.S."/>
            <person name="Chowdhury A."/>
            <person name="Snigdha A.R."/>
            <person name="Mortoza M.S."/>
            <person name="Matin S.A."/>
            <person name="Hoque S.M.E."/>
            <person name="Islam M.K."/>
            <person name="Roy D.K."/>
            <person name="Haider R."/>
            <person name="Moosa M.M."/>
            <person name="Elias S.M."/>
            <person name="Hasan A.M."/>
            <person name="Jahan S."/>
            <person name="Shafiuddin M."/>
            <person name="Mahmood N."/>
            <person name="Shommy N.S."/>
        </authorList>
    </citation>
    <scope>NUCLEOTIDE SEQUENCE [LARGE SCALE GENOMIC DNA]</scope>
    <source>
        <strain evidence="17">cv. O-4</strain>
    </source>
</reference>
<evidence type="ECO:0000256" key="4">
    <source>
        <dbReference type="ARBA" id="ARBA00022692"/>
    </source>
</evidence>
<dbReference type="PANTHER" id="PTHR34590:SF15">
    <property type="entry name" value="PROTEIN KINASE DOMAIN-CONTAINING PROTEIN"/>
    <property type="match status" value="1"/>
</dbReference>
<dbReference type="Pfam" id="PF07714">
    <property type="entry name" value="PK_Tyr_Ser-Thr"/>
    <property type="match status" value="1"/>
</dbReference>
<dbReference type="Gene3D" id="2.60.120.430">
    <property type="entry name" value="Galactose-binding lectin"/>
    <property type="match status" value="2"/>
</dbReference>
<organism evidence="16 17">
    <name type="scientific">Corchorus olitorius</name>
    <dbReference type="NCBI Taxonomy" id="93759"/>
    <lineage>
        <taxon>Eukaryota</taxon>
        <taxon>Viridiplantae</taxon>
        <taxon>Streptophyta</taxon>
        <taxon>Embryophyta</taxon>
        <taxon>Tracheophyta</taxon>
        <taxon>Spermatophyta</taxon>
        <taxon>Magnoliopsida</taxon>
        <taxon>eudicotyledons</taxon>
        <taxon>Gunneridae</taxon>
        <taxon>Pentapetalae</taxon>
        <taxon>rosids</taxon>
        <taxon>malvids</taxon>
        <taxon>Malvales</taxon>
        <taxon>Malvaceae</taxon>
        <taxon>Grewioideae</taxon>
        <taxon>Apeibeae</taxon>
        <taxon>Corchorus</taxon>
    </lineage>
</organism>
<keyword evidence="17" id="KW-1185">Reference proteome</keyword>
<keyword evidence="8" id="KW-0067">ATP-binding</keyword>
<evidence type="ECO:0000313" key="16">
    <source>
        <dbReference type="EMBL" id="OMO50610.1"/>
    </source>
</evidence>
<dbReference type="Gene3D" id="1.10.510.10">
    <property type="entry name" value="Transferase(Phosphotransferase) domain 1"/>
    <property type="match status" value="1"/>
</dbReference>
<evidence type="ECO:0000256" key="7">
    <source>
        <dbReference type="ARBA" id="ARBA00022777"/>
    </source>
</evidence>
<evidence type="ECO:0000256" key="8">
    <source>
        <dbReference type="ARBA" id="ARBA00022840"/>
    </source>
</evidence>
<keyword evidence="7" id="KW-0418">Kinase</keyword>
<evidence type="ECO:0000256" key="13">
    <source>
        <dbReference type="SAM" id="Phobius"/>
    </source>
</evidence>
<evidence type="ECO:0000256" key="6">
    <source>
        <dbReference type="ARBA" id="ARBA00022741"/>
    </source>
</evidence>
<evidence type="ECO:0000256" key="5">
    <source>
        <dbReference type="ARBA" id="ARBA00022729"/>
    </source>
</evidence>
<proteinExistence type="predicted"/>
<protein>
    <recommendedName>
        <fullName evidence="18">Malectin-like domain-containing protein</fullName>
    </recommendedName>
</protein>
<feature type="transmembrane region" description="Helical" evidence="13">
    <location>
        <begin position="465"/>
        <end position="487"/>
    </location>
</feature>
<feature type="domain" description="Serine-threonine/tyrosine-protein kinase catalytic" evidence="14">
    <location>
        <begin position="557"/>
        <end position="655"/>
    </location>
</feature>
<name>A0A1R3FXZ4_9ROSI</name>
<dbReference type="CDD" id="cd12087">
    <property type="entry name" value="TM_EGFR-like"/>
    <property type="match status" value="1"/>
</dbReference>
<feature type="region of interest" description="Disordered" evidence="12">
    <location>
        <begin position="61"/>
        <end position="96"/>
    </location>
</feature>
<dbReference type="InterPro" id="IPR011009">
    <property type="entry name" value="Kinase-like_dom_sf"/>
</dbReference>
<accession>A0A1R3FXZ4</accession>
<gene>
    <name evidence="16" type="ORF">COLO4_37986</name>
</gene>
<dbReference type="GO" id="GO:0004714">
    <property type="term" value="F:transmembrane receptor protein tyrosine kinase activity"/>
    <property type="evidence" value="ECO:0007669"/>
    <property type="project" value="InterPro"/>
</dbReference>
<dbReference type="AlphaFoldDB" id="A0A1R3FXZ4"/>
<evidence type="ECO:0000256" key="3">
    <source>
        <dbReference type="ARBA" id="ARBA00022679"/>
    </source>
</evidence>
<evidence type="ECO:0000256" key="12">
    <source>
        <dbReference type="SAM" id="MobiDB-lite"/>
    </source>
</evidence>
<dbReference type="InterPro" id="IPR001245">
    <property type="entry name" value="Ser-Thr/Tyr_kinase_cat_dom"/>
</dbReference>
<dbReference type="InterPro" id="IPR045272">
    <property type="entry name" value="ANXUR1/2-like"/>
</dbReference>
<sequence length="748" mass="82416">MKKRSKTSTTFCLQNPFFPLFPFLLIFVVNVAIPVTGDTQLTPFDPIENITIDCGSSTDIGQANDHRPWTGDGNGKFSPTEQQSNSKLSTAPQPLPSSVDKFPFATARVSHSEFTYSIPLTSGPKFVRFYFYPTSYSGFNDTKAFFSVKAGPFTLLKNFSALLHAKGQPTLIKEFCLNVDESQRINLTFTPSPDILDSYAFINGIEIVSMPPNLYYGSPANKNGIPFVGQSEGSLYPLGNDTALEKLYRVNVGGSQIGSGKDTGMYRYWEEDTAYLAIAEPSVLPVNFSTNLDFTNIPSYSAPREVYTTARTMGQNKAVNENYSLTWEFSVDSGFHYLVRLHFCEFQIEITEQGDRVFEIKLANLSAETLADVIVWSGGNGFPIYKDYVLLIGNKENLKQQTLSIALHPAPSWRTAYSDAILNGLEIFKLSSNSNLAGLNPDPVAINPPGSSSPSQQSKSKTKTLIGIVVGVIAGIIVLSLLGFFIFRRKMRVKDSDSSKGTNLWSQFSTITKSTKSNKSHGSALPSDLCRYFSLAEIKGATNNFDSVFIIGVGGFEYYRRQQLTEKSDVYSFGVVLCEILCARPPISRTVDKAQVSLASWAQQCHKNGTLYKIIDPFLRGKIAPECLKKFTEVAMSCLLDDGTERPSMGDIVWNLEFALELETSGEEGFEANDAIEVDIDDESPLKNMAFEDDSGEVFSSIGDHVLNSTSTTTFSLTTSDEQSFASKDSDRLMSKAVFSQIGDPQGR</sequence>
<evidence type="ECO:0000256" key="9">
    <source>
        <dbReference type="ARBA" id="ARBA00022989"/>
    </source>
</evidence>
<keyword evidence="2" id="KW-0723">Serine/threonine-protein kinase</keyword>
<feature type="compositionally biased region" description="Polar residues" evidence="12">
    <location>
        <begin position="77"/>
        <end position="92"/>
    </location>
</feature>
<dbReference type="InterPro" id="IPR024788">
    <property type="entry name" value="Malectin-like_Carb-bd_dom"/>
</dbReference>
<evidence type="ECO:0000256" key="10">
    <source>
        <dbReference type="ARBA" id="ARBA00023136"/>
    </source>
</evidence>
<keyword evidence="4 13" id="KW-0812">Transmembrane</keyword>
<dbReference type="FunFam" id="2.60.120.430:FF:000007">
    <property type="entry name" value="FERONIA receptor-like kinase"/>
    <property type="match status" value="1"/>
</dbReference>
<keyword evidence="10 13" id="KW-0472">Membrane</keyword>
<dbReference type="GO" id="GO:0016020">
    <property type="term" value="C:membrane"/>
    <property type="evidence" value="ECO:0007669"/>
    <property type="project" value="UniProtKB-SubCell"/>
</dbReference>
<evidence type="ECO:0000256" key="2">
    <source>
        <dbReference type="ARBA" id="ARBA00022527"/>
    </source>
</evidence>
<keyword evidence="3" id="KW-0808">Transferase</keyword>
<evidence type="ECO:0008006" key="18">
    <source>
        <dbReference type="Google" id="ProtNLM"/>
    </source>
</evidence>
<evidence type="ECO:0000256" key="11">
    <source>
        <dbReference type="ARBA" id="ARBA00023180"/>
    </source>
</evidence>
<dbReference type="OrthoDB" id="1720310at2759"/>